<dbReference type="Pfam" id="PF00620">
    <property type="entry name" value="RhoGAP"/>
    <property type="match status" value="1"/>
</dbReference>
<sequence>MIAKNDADYRQFTDYLFDVAAGKFTAVHSRISGELSLKIIEAKNLPVLSAIGRICDPYVLTIIGQDQQRTVVIQDSLNPKWDQKLKFFVTSTNTEAIFLIMDGDSKASNHHIGRTRILLDEFSNKGIVNKTVPIEILNSNVKKLDPPPVLNISVSYTVKPYEESESSIFGEDLKVVLHREKTEVPNFVSTTIKLLRDTSLELDGIFRESGNQSEIAELRSKIDSGEKVDLSTASSMHTVTGLLKLYFRELPEPLLTFQLHDKFLSIAEKVSPNCEQEYISAVRTLIQELPKVNFVLLKELTVFLHEITQRSSKNRMTADNIGIVFGPNLLRSRSADAVTTMLKAPGLYALIVRNSSQLF</sequence>
<dbReference type="AlphaFoldDB" id="A0A6B2L648"/>
<dbReference type="PROSITE" id="PS50004">
    <property type="entry name" value="C2"/>
    <property type="match status" value="1"/>
</dbReference>
<dbReference type="InterPro" id="IPR000008">
    <property type="entry name" value="C2_dom"/>
</dbReference>
<evidence type="ECO:0000259" key="3">
    <source>
        <dbReference type="PROSITE" id="PS50004"/>
    </source>
</evidence>
<dbReference type="SMART" id="SM00324">
    <property type="entry name" value="RhoGAP"/>
    <property type="match status" value="1"/>
</dbReference>
<name>A0A6B2L648_9EUKA</name>
<dbReference type="CDD" id="cd00159">
    <property type="entry name" value="RhoGAP"/>
    <property type="match status" value="1"/>
</dbReference>
<dbReference type="SMART" id="SM00239">
    <property type="entry name" value="C2"/>
    <property type="match status" value="1"/>
</dbReference>
<dbReference type="InterPro" id="IPR008936">
    <property type="entry name" value="Rho_GTPase_activation_prot"/>
</dbReference>
<dbReference type="GO" id="GO:0007165">
    <property type="term" value="P:signal transduction"/>
    <property type="evidence" value="ECO:0007669"/>
    <property type="project" value="InterPro"/>
</dbReference>
<feature type="domain" description="Rho-GAP" evidence="4">
    <location>
        <begin position="171"/>
        <end position="359"/>
    </location>
</feature>
<dbReference type="Pfam" id="PF00168">
    <property type="entry name" value="C2"/>
    <property type="match status" value="1"/>
</dbReference>
<dbReference type="SUPFAM" id="SSF48350">
    <property type="entry name" value="GTPase activation domain, GAP"/>
    <property type="match status" value="1"/>
</dbReference>
<evidence type="ECO:0000256" key="1">
    <source>
        <dbReference type="ARBA" id="ARBA00022468"/>
    </source>
</evidence>
<dbReference type="GO" id="GO:0005096">
    <property type="term" value="F:GTPase activator activity"/>
    <property type="evidence" value="ECO:0007669"/>
    <property type="project" value="UniProtKB-KW"/>
</dbReference>
<dbReference type="PANTHER" id="PTHR23176:SF129">
    <property type="entry name" value="RHO GTPASE ACTIVATING PROTEIN AT 16F, ISOFORM E-RELATED"/>
    <property type="match status" value="1"/>
</dbReference>
<dbReference type="PANTHER" id="PTHR23176">
    <property type="entry name" value="RHO/RAC/CDC GTPASE-ACTIVATING PROTEIN"/>
    <property type="match status" value="1"/>
</dbReference>
<evidence type="ECO:0000256" key="2">
    <source>
        <dbReference type="ARBA" id="ARBA00037092"/>
    </source>
</evidence>
<comment type="function">
    <text evidence="2">Rho GTPase-activating protein involved in the signal transduction pathway.</text>
</comment>
<dbReference type="Gene3D" id="2.60.40.150">
    <property type="entry name" value="C2 domain"/>
    <property type="match status" value="1"/>
</dbReference>
<dbReference type="CDD" id="cd00030">
    <property type="entry name" value="C2"/>
    <property type="match status" value="1"/>
</dbReference>
<reference evidence="5" key="1">
    <citation type="journal article" date="2020" name="J. Eukaryot. Microbiol.">
        <title>De novo Sequencing, Assembly and Annotation of the Transcriptome for the Free-Living Testate Amoeba Arcella intermedia.</title>
        <authorList>
            <person name="Ribeiro G.M."/>
            <person name="Porfirio-Sousa A.L."/>
            <person name="Maurer-Alcala X.X."/>
            <person name="Katz L.A."/>
            <person name="Lahr D.J.G."/>
        </authorList>
    </citation>
    <scope>NUCLEOTIDE SEQUENCE</scope>
</reference>
<evidence type="ECO:0008006" key="6">
    <source>
        <dbReference type="Google" id="ProtNLM"/>
    </source>
</evidence>
<dbReference type="InterPro" id="IPR050729">
    <property type="entry name" value="Rho-GAP"/>
</dbReference>
<dbReference type="PROSITE" id="PS50238">
    <property type="entry name" value="RHOGAP"/>
    <property type="match status" value="1"/>
</dbReference>
<feature type="domain" description="C2" evidence="3">
    <location>
        <begin position="18"/>
        <end position="132"/>
    </location>
</feature>
<accession>A0A6B2L648</accession>
<dbReference type="EMBL" id="GIBP01003554">
    <property type="protein sequence ID" value="NDV32523.1"/>
    <property type="molecule type" value="Transcribed_RNA"/>
</dbReference>
<keyword evidence="1" id="KW-0343">GTPase activation</keyword>
<dbReference type="Gene3D" id="1.10.555.10">
    <property type="entry name" value="Rho GTPase activation protein"/>
    <property type="match status" value="1"/>
</dbReference>
<evidence type="ECO:0000259" key="4">
    <source>
        <dbReference type="PROSITE" id="PS50238"/>
    </source>
</evidence>
<dbReference type="GO" id="GO:0005737">
    <property type="term" value="C:cytoplasm"/>
    <property type="evidence" value="ECO:0007669"/>
    <property type="project" value="TreeGrafter"/>
</dbReference>
<organism evidence="5">
    <name type="scientific">Arcella intermedia</name>
    <dbReference type="NCBI Taxonomy" id="1963864"/>
    <lineage>
        <taxon>Eukaryota</taxon>
        <taxon>Amoebozoa</taxon>
        <taxon>Tubulinea</taxon>
        <taxon>Elardia</taxon>
        <taxon>Arcellinida</taxon>
        <taxon>Sphaerothecina</taxon>
        <taxon>Arcellidae</taxon>
        <taxon>Arcella</taxon>
    </lineage>
</organism>
<dbReference type="SUPFAM" id="SSF49562">
    <property type="entry name" value="C2 domain (Calcium/lipid-binding domain, CaLB)"/>
    <property type="match status" value="1"/>
</dbReference>
<dbReference type="InterPro" id="IPR035892">
    <property type="entry name" value="C2_domain_sf"/>
</dbReference>
<protein>
    <recommendedName>
        <fullName evidence="6">Rho-GAP domain-containing protein</fullName>
    </recommendedName>
</protein>
<proteinExistence type="predicted"/>
<evidence type="ECO:0000313" key="5">
    <source>
        <dbReference type="EMBL" id="NDV32523.1"/>
    </source>
</evidence>
<dbReference type="InterPro" id="IPR000198">
    <property type="entry name" value="RhoGAP_dom"/>
</dbReference>